<gene>
    <name evidence="1" type="ORF">CM19_08755</name>
</gene>
<keyword evidence="2" id="KW-1185">Reference proteome</keyword>
<evidence type="ECO:0000313" key="1">
    <source>
        <dbReference type="EMBL" id="EZQ03804.1"/>
    </source>
</evidence>
<dbReference type="EMBL" id="JFZT01000047">
    <property type="protein sequence ID" value="EZQ03804.1"/>
    <property type="molecule type" value="Genomic_DNA"/>
</dbReference>
<dbReference type="Proteomes" id="UP000024332">
    <property type="component" value="Unassembled WGS sequence"/>
</dbReference>
<dbReference type="GO" id="GO:0016787">
    <property type="term" value="F:hydrolase activity"/>
    <property type="evidence" value="ECO:0007669"/>
    <property type="project" value="UniProtKB-ARBA"/>
</dbReference>
<dbReference type="Pfam" id="PF01663">
    <property type="entry name" value="Phosphodiest"/>
    <property type="match status" value="1"/>
</dbReference>
<dbReference type="SUPFAM" id="SSF53649">
    <property type="entry name" value="Alkaline phosphatase-like"/>
    <property type="match status" value="1"/>
</dbReference>
<dbReference type="OrthoDB" id="33550at2157"/>
<dbReference type="PANTHER" id="PTHR10151:SF120">
    <property type="entry name" value="BIS(5'-ADENOSYL)-TRIPHOSPHATASE"/>
    <property type="match status" value="1"/>
</dbReference>
<dbReference type="PANTHER" id="PTHR10151">
    <property type="entry name" value="ECTONUCLEOTIDE PYROPHOSPHATASE/PHOSPHODIESTERASE"/>
    <property type="match status" value="1"/>
</dbReference>
<sequence length="531" mass="60051">MKVILTIIDGMAFHLMERFSKDLTWISKLITEGSFGRLESSYPSITPVALASLYTGLLPKNNGVVSSKIHVKGKKLSNPISAFSSSALLVEPIWTILAKKGFNVLVSSAPQALPDKWKKIGLTLFDPYRTKIKRLSKGTILKEGENNSYGIMWKVSDKGNFFEIEIGNNGDKSLLNKQTWSSPIEFTTYLGNKEIKGVTILHARENEIYVSPPGFLTEWGNNSELLNKIWSNVIIKTGILLDGDYKSLNAGLITFEEYIRTAELSFNFFMEYTKFLLENASWDFAITYLPTVDNFQHLLYGVNDDNARKYIFKAYTMADEFIGVNSNYADIIFICSDHGIAKVKEIVYINKILEKINIVKRKNEHELDWKRTKALYTGGGTIRVNLRGREDNGIVKPDEYPKLVNYIVKNLENVVNDEGKKVFMAIYQNQIPAGDREGDIKITANEGFSISANNEKEVEIENVLPYRTITADHGYYRREDLYGVVIAYGKGISKNSNINAKIIDITPTILKIFGIQNNKTDGRILSEVFKD</sequence>
<dbReference type="Gene3D" id="3.40.720.10">
    <property type="entry name" value="Alkaline Phosphatase, subunit A"/>
    <property type="match status" value="1"/>
</dbReference>
<dbReference type="AlphaFoldDB" id="A0A031LNY4"/>
<proteinExistence type="predicted"/>
<protein>
    <submittedName>
        <fullName evidence="1">Nucleotide pyrophosphatase</fullName>
    </submittedName>
</protein>
<comment type="caution">
    <text evidence="1">The sequence shown here is derived from an EMBL/GenBank/DDBJ whole genome shotgun (WGS) entry which is preliminary data.</text>
</comment>
<dbReference type="InterPro" id="IPR017850">
    <property type="entry name" value="Alkaline_phosphatase_core_sf"/>
</dbReference>
<accession>A0A031LNY4</accession>
<dbReference type="STRING" id="1160895.CM19_08755"/>
<reference evidence="1 2" key="1">
    <citation type="submission" date="2014-03" db="EMBL/GenBank/DDBJ databases">
        <title>Draft genome sequence of the novel thermoacidophilic archaea Acidianus copahuensis ALE1 strain, isolated from Copahue volcanic area in Neuquen Argentina.</title>
        <authorList>
            <person name="Urbieta M.S."/>
            <person name="Rascovan N."/>
            <person name="Castro C."/>
            <person name="Revale S."/>
            <person name="Giaveno M.A."/>
            <person name="Vazquez M.P."/>
            <person name="Donati E.R."/>
        </authorList>
    </citation>
    <scope>NUCLEOTIDE SEQUENCE [LARGE SCALE GENOMIC DNA]</scope>
    <source>
        <strain evidence="1 2">ALE1</strain>
    </source>
</reference>
<dbReference type="RefSeq" id="WP_052349500.1">
    <property type="nucleotide sequence ID" value="NZ_JFZT01000047.1"/>
</dbReference>
<evidence type="ECO:0000313" key="2">
    <source>
        <dbReference type="Proteomes" id="UP000024332"/>
    </source>
</evidence>
<dbReference type="InterPro" id="IPR002591">
    <property type="entry name" value="Phosphodiest/P_Trfase"/>
</dbReference>
<name>A0A031LNY4_9CREN</name>
<organism evidence="1 2">
    <name type="scientific">Candidatus Acidianus copahuensis</name>
    <dbReference type="NCBI Taxonomy" id="1160895"/>
    <lineage>
        <taxon>Archaea</taxon>
        <taxon>Thermoproteota</taxon>
        <taxon>Thermoprotei</taxon>
        <taxon>Sulfolobales</taxon>
        <taxon>Sulfolobaceae</taxon>
        <taxon>Acidianus</taxon>
    </lineage>
</organism>